<evidence type="ECO:0000256" key="1">
    <source>
        <dbReference type="SAM" id="Phobius"/>
    </source>
</evidence>
<dbReference type="GO" id="GO:0008381">
    <property type="term" value="F:mechanosensitive monoatomic ion channel activity"/>
    <property type="evidence" value="ECO:0007669"/>
    <property type="project" value="InterPro"/>
</dbReference>
<dbReference type="PANTHER" id="PTHR47049:SF2">
    <property type="entry name" value="PIEZO-TYPE MECHANOSENSITIVE ION CHANNEL HOMOLOG"/>
    <property type="match status" value="1"/>
</dbReference>
<name>A0A3R5SQ10_MYTGA</name>
<dbReference type="SMR" id="A0A3R5SQ10"/>
<evidence type="ECO:0000313" key="3">
    <source>
        <dbReference type="EMBL" id="OPL21028.1"/>
    </source>
</evidence>
<feature type="non-terminal residue" evidence="3">
    <location>
        <position position="1"/>
    </location>
</feature>
<gene>
    <name evidence="3" type="ORF">AM593_02126</name>
</gene>
<dbReference type="Proteomes" id="UP000266721">
    <property type="component" value="Unassembled WGS sequence"/>
</dbReference>
<organism evidence="3 4">
    <name type="scientific">Mytilus galloprovincialis</name>
    <name type="common">Mediterranean mussel</name>
    <dbReference type="NCBI Taxonomy" id="29158"/>
    <lineage>
        <taxon>Eukaryota</taxon>
        <taxon>Metazoa</taxon>
        <taxon>Spiralia</taxon>
        <taxon>Lophotrochozoa</taxon>
        <taxon>Mollusca</taxon>
        <taxon>Bivalvia</taxon>
        <taxon>Autobranchia</taxon>
        <taxon>Pteriomorphia</taxon>
        <taxon>Mytilida</taxon>
        <taxon>Mytiloidea</taxon>
        <taxon>Mytilidae</taxon>
        <taxon>Mytilinae</taxon>
        <taxon>Mytilus</taxon>
    </lineage>
</organism>
<proteinExistence type="predicted"/>
<dbReference type="InterPro" id="IPR027272">
    <property type="entry name" value="Piezo"/>
</dbReference>
<keyword evidence="1" id="KW-1133">Transmembrane helix</keyword>
<evidence type="ECO:0000313" key="4">
    <source>
        <dbReference type="Proteomes" id="UP000266721"/>
    </source>
</evidence>
<keyword evidence="1" id="KW-0472">Membrane</keyword>
<keyword evidence="4" id="KW-1185">Reference proteome</keyword>
<dbReference type="EMBL" id="KV596193">
    <property type="protein sequence ID" value="OPL21028.1"/>
    <property type="molecule type" value="Genomic_DNA"/>
</dbReference>
<reference evidence="3 4" key="1">
    <citation type="journal article" date="2016" name="PLoS ONE">
        <title>A First Insight into the Genome of the Filter-Feeder Mussel Mytilus galloprovincialis.</title>
        <authorList>
            <person name="Murgarella M."/>
            <person name="Puiu D."/>
            <person name="Novoa B."/>
            <person name="Figueras A."/>
            <person name="Posada D."/>
            <person name="Canchaya C."/>
        </authorList>
    </citation>
    <scope>NUCLEOTIDE SEQUENCE [LARGE SCALE GENOMIC DNA]</scope>
    <source>
        <tissue evidence="3">Muscle</tissue>
    </source>
</reference>
<dbReference type="Pfam" id="PF24871">
    <property type="entry name" value="Piezo_TM1-24"/>
    <property type="match status" value="1"/>
</dbReference>
<dbReference type="InterPro" id="IPR056769">
    <property type="entry name" value="Piezo_TM1-24"/>
</dbReference>
<dbReference type="AlphaFoldDB" id="A0A3R5SQ10"/>
<evidence type="ECO:0000259" key="2">
    <source>
        <dbReference type="Pfam" id="PF24871"/>
    </source>
</evidence>
<feature type="transmembrane region" description="Helical" evidence="1">
    <location>
        <begin position="21"/>
        <end position="45"/>
    </location>
</feature>
<feature type="domain" description="Piezo TM1-24" evidence="2">
    <location>
        <begin position="9"/>
        <end position="50"/>
    </location>
</feature>
<sequence>LSYRLWRLTMLKDIGLEQFNTATLFVKLLTPTSFLIVIILQVHYFHKEFLTISDLNRYA</sequence>
<dbReference type="PANTHER" id="PTHR47049">
    <property type="entry name" value="PIEZO-TYPE MECHANOSENSITIVE ION CHANNEL HOMOLOG"/>
    <property type="match status" value="1"/>
</dbReference>
<dbReference type="GO" id="GO:0016020">
    <property type="term" value="C:membrane"/>
    <property type="evidence" value="ECO:0007669"/>
    <property type="project" value="InterPro"/>
</dbReference>
<keyword evidence="1" id="KW-0812">Transmembrane</keyword>
<protein>
    <recommendedName>
        <fullName evidence="2">Piezo TM1-24 domain-containing protein</fullName>
    </recommendedName>
</protein>
<accession>A0A3R5SQ10</accession>